<evidence type="ECO:0000256" key="6">
    <source>
        <dbReference type="SAM" id="Phobius"/>
    </source>
</evidence>
<accession>A0A919Q6X3</accession>
<evidence type="ECO:0000313" key="9">
    <source>
        <dbReference type="Proteomes" id="UP000652354"/>
    </source>
</evidence>
<keyword evidence="4 6" id="KW-1133">Transmembrane helix</keyword>
<protein>
    <submittedName>
        <fullName evidence="8">C-type cytochrome biogenesis protein CcsB</fullName>
    </submittedName>
</protein>
<evidence type="ECO:0000256" key="1">
    <source>
        <dbReference type="ARBA" id="ARBA00004141"/>
    </source>
</evidence>
<dbReference type="AlphaFoldDB" id="A0A919Q6X3"/>
<comment type="subcellular location">
    <subcellularLocation>
        <location evidence="1">Membrane</location>
        <topology evidence="1">Multi-pass membrane protein</topology>
    </subcellularLocation>
</comment>
<comment type="caution">
    <text evidence="8">The sequence shown here is derived from an EMBL/GenBank/DDBJ whole genome shotgun (WGS) entry which is preliminary data.</text>
</comment>
<feature type="transmembrane region" description="Helical" evidence="6">
    <location>
        <begin position="291"/>
        <end position="306"/>
    </location>
</feature>
<feature type="transmembrane region" description="Helical" evidence="6">
    <location>
        <begin position="80"/>
        <end position="102"/>
    </location>
</feature>
<dbReference type="GO" id="GO:0005886">
    <property type="term" value="C:plasma membrane"/>
    <property type="evidence" value="ECO:0007669"/>
    <property type="project" value="TreeGrafter"/>
</dbReference>
<dbReference type="PANTHER" id="PTHR30071">
    <property type="entry name" value="HEME EXPORTER PROTEIN C"/>
    <property type="match status" value="1"/>
</dbReference>
<feature type="transmembrane region" description="Helical" evidence="6">
    <location>
        <begin position="318"/>
        <end position="339"/>
    </location>
</feature>
<dbReference type="RefSeq" id="WP_203655865.1">
    <property type="nucleotide sequence ID" value="NZ_BONR01000003.1"/>
</dbReference>
<organism evidence="8 9">
    <name type="scientific">Demequina activiva</name>
    <dbReference type="NCBI Taxonomy" id="1582364"/>
    <lineage>
        <taxon>Bacteria</taxon>
        <taxon>Bacillati</taxon>
        <taxon>Actinomycetota</taxon>
        <taxon>Actinomycetes</taxon>
        <taxon>Micrococcales</taxon>
        <taxon>Demequinaceae</taxon>
        <taxon>Demequina</taxon>
    </lineage>
</organism>
<evidence type="ECO:0000313" key="8">
    <source>
        <dbReference type="EMBL" id="GIG54920.1"/>
    </source>
</evidence>
<dbReference type="Proteomes" id="UP000652354">
    <property type="component" value="Unassembled WGS sequence"/>
</dbReference>
<evidence type="ECO:0000259" key="7">
    <source>
        <dbReference type="Pfam" id="PF01578"/>
    </source>
</evidence>
<feature type="transmembrane region" description="Helical" evidence="6">
    <location>
        <begin position="173"/>
        <end position="199"/>
    </location>
</feature>
<sequence>MTAQELSWYALWGATALYAIAMVASSIHLARVADAKAAAKGKVRSAVGASSAGSSAAEGDAATTSARASAIPAEPMRTKAAGIAASTTLVGAVLQGIGVVARGIEAGHVPWSTMYEYTITGTWVAVVVFLIVQRKRDVSYLAPGVTGFAAIALGLGLTTLYQASTGLQPALQSFWLVIHVSIAIIATGVFTVAFVATVLQLMRDRREDEPVDTAGASNALIRWGRQWRNANLRLLKRLRWLEGVPEPEKLEALSFRLHAVGFVLWTFTVMAGAVWAEHAWGRYWGWDPKEVWSFVIWVIYAAYLHARTTQGWAGRRSAYIAVAGFVALLMNFTVVNLVFQGLHSYAGV</sequence>
<evidence type="ECO:0000256" key="4">
    <source>
        <dbReference type="ARBA" id="ARBA00022989"/>
    </source>
</evidence>
<dbReference type="InterPro" id="IPR017562">
    <property type="entry name" value="Cyt_c_biogenesis_CcsA"/>
</dbReference>
<evidence type="ECO:0000256" key="3">
    <source>
        <dbReference type="ARBA" id="ARBA00022748"/>
    </source>
</evidence>
<feature type="transmembrane region" description="Helical" evidence="6">
    <location>
        <begin position="114"/>
        <end position="132"/>
    </location>
</feature>
<feature type="transmembrane region" description="Helical" evidence="6">
    <location>
        <begin position="139"/>
        <end position="161"/>
    </location>
</feature>
<dbReference type="InterPro" id="IPR002541">
    <property type="entry name" value="Cyt_c_assembly"/>
</dbReference>
<dbReference type="NCBIfam" id="TIGR03144">
    <property type="entry name" value="cytochr_II_ccsB"/>
    <property type="match status" value="1"/>
</dbReference>
<keyword evidence="5 6" id="KW-0472">Membrane</keyword>
<dbReference type="Pfam" id="PF01578">
    <property type="entry name" value="Cytochrom_C_asm"/>
    <property type="match status" value="1"/>
</dbReference>
<keyword evidence="3" id="KW-0201">Cytochrome c-type biogenesis</keyword>
<proteinExistence type="predicted"/>
<evidence type="ECO:0000256" key="2">
    <source>
        <dbReference type="ARBA" id="ARBA00022692"/>
    </source>
</evidence>
<keyword evidence="2 6" id="KW-0812">Transmembrane</keyword>
<dbReference type="GO" id="GO:0017004">
    <property type="term" value="P:cytochrome complex assembly"/>
    <property type="evidence" value="ECO:0007669"/>
    <property type="project" value="UniProtKB-KW"/>
</dbReference>
<gene>
    <name evidence="8" type="ORF">Dac01nite_16720</name>
</gene>
<dbReference type="EMBL" id="BONR01000003">
    <property type="protein sequence ID" value="GIG54920.1"/>
    <property type="molecule type" value="Genomic_DNA"/>
</dbReference>
<name>A0A919Q6X3_9MICO</name>
<feature type="transmembrane region" description="Helical" evidence="6">
    <location>
        <begin position="257"/>
        <end position="276"/>
    </location>
</feature>
<dbReference type="InterPro" id="IPR045062">
    <property type="entry name" value="Cyt_c_biogenesis_CcsA/CcmC"/>
</dbReference>
<feature type="transmembrane region" description="Helical" evidence="6">
    <location>
        <begin position="6"/>
        <end position="30"/>
    </location>
</feature>
<evidence type="ECO:0000256" key="5">
    <source>
        <dbReference type="ARBA" id="ARBA00023136"/>
    </source>
</evidence>
<feature type="domain" description="Cytochrome c assembly protein" evidence="7">
    <location>
        <begin position="111"/>
        <end position="343"/>
    </location>
</feature>
<dbReference type="GO" id="GO:0020037">
    <property type="term" value="F:heme binding"/>
    <property type="evidence" value="ECO:0007669"/>
    <property type="project" value="InterPro"/>
</dbReference>
<reference evidence="8" key="1">
    <citation type="submission" date="2021-01" db="EMBL/GenBank/DDBJ databases">
        <title>Whole genome shotgun sequence of Demequina activiva NBRC 110675.</title>
        <authorList>
            <person name="Komaki H."/>
            <person name="Tamura T."/>
        </authorList>
    </citation>
    <scope>NUCLEOTIDE SEQUENCE</scope>
    <source>
        <strain evidence="8">NBRC 110675</strain>
    </source>
</reference>
<dbReference type="PANTHER" id="PTHR30071:SF1">
    <property type="entry name" value="CYTOCHROME B_B6 PROTEIN-RELATED"/>
    <property type="match status" value="1"/>
</dbReference>
<keyword evidence="9" id="KW-1185">Reference proteome</keyword>